<dbReference type="eggNOG" id="COG3147">
    <property type="taxonomic scope" value="Bacteria"/>
</dbReference>
<dbReference type="OrthoDB" id="426483at2"/>
<evidence type="ECO:0000256" key="2">
    <source>
        <dbReference type="SAM" id="Phobius"/>
    </source>
</evidence>
<dbReference type="EMBL" id="CP002198">
    <property type="protein sequence ID" value="ADN12523.1"/>
    <property type="molecule type" value="Genomic_DNA"/>
</dbReference>
<sequence length="492" mass="53158">MNSQIEEKNVSTEERLAKLTGFNSPSADPAPSSPHSSTNTPLLTDEDLEEQITRHSFASSPLSKLVFVAGAVFFVVFIASLFLSQFQSPGESVSAKKPNETKESQQSPLLSPENQDKEKSELLSELALREQQERLKDLEAEKVKQPQPIKQDPRTGQPQPKTVTLPQKRPVQSVPIRQTPIRQTPVRPVVYQPRPQPVPVRYGQPVRPIPAVRATVSPSRSNLVDPTQVWTQLAQVGSFGGFSSQSRTSSRSIPRYEPKTASTPIAPNSQATPTPISENSTNFTNYNPSSPAVVFGQSVSAVLETTIAWESSRNSRTEVTPDDRYIITLNEPLKDLSGNVLIRAGSQLVVKLSAGNNALVTLIAESLIVDGVETKLQSGTLKVRGVKGQPLIASRKTFGGSNGNSAEALTDILSVAGDFADIPGTRSLSTLYRGITGGKTRRSGVTATVWYLKAGTPLEVFVNRTFNLDVPQKPLELDLSGLTSVEGGTGND</sequence>
<feature type="region of interest" description="Disordered" evidence="1">
    <location>
        <begin position="239"/>
        <end position="275"/>
    </location>
</feature>
<keyword evidence="4" id="KW-1185">Reference proteome</keyword>
<evidence type="ECO:0000313" key="4">
    <source>
        <dbReference type="Proteomes" id="UP000008206"/>
    </source>
</evidence>
<evidence type="ECO:0000313" key="3">
    <source>
        <dbReference type="EMBL" id="ADN12523.1"/>
    </source>
</evidence>
<feature type="compositionally biased region" description="Polar residues" evidence="1">
    <location>
        <begin position="154"/>
        <end position="165"/>
    </location>
</feature>
<gene>
    <name evidence="3" type="ordered locus">Cyan7822_0480</name>
</gene>
<dbReference type="STRING" id="497965.Cyan7822_0480"/>
<proteinExistence type="predicted"/>
<keyword evidence="2" id="KW-0812">Transmembrane</keyword>
<name>E0U7D6_GLOV7</name>
<feature type="region of interest" description="Disordered" evidence="1">
    <location>
        <begin position="1"/>
        <end position="44"/>
    </location>
</feature>
<feature type="compositionally biased region" description="Polar residues" evidence="1">
    <location>
        <begin position="104"/>
        <end position="113"/>
    </location>
</feature>
<feature type="compositionally biased region" description="Basic and acidic residues" evidence="1">
    <location>
        <begin position="1"/>
        <end position="17"/>
    </location>
</feature>
<keyword evidence="2" id="KW-0472">Membrane</keyword>
<evidence type="ECO:0000256" key="1">
    <source>
        <dbReference type="SAM" id="MobiDB-lite"/>
    </source>
</evidence>
<feature type="region of interest" description="Disordered" evidence="1">
    <location>
        <begin position="139"/>
        <end position="169"/>
    </location>
</feature>
<accession>E0U7D6</accession>
<feature type="compositionally biased region" description="Polar residues" evidence="1">
    <location>
        <begin position="260"/>
        <end position="275"/>
    </location>
</feature>
<feature type="transmembrane region" description="Helical" evidence="2">
    <location>
        <begin position="65"/>
        <end position="83"/>
    </location>
</feature>
<feature type="compositionally biased region" description="Low complexity" evidence="1">
    <location>
        <begin position="241"/>
        <end position="252"/>
    </location>
</feature>
<protein>
    <submittedName>
        <fullName evidence="3">Uncharacterized protein</fullName>
    </submittedName>
</protein>
<keyword evidence="2" id="KW-1133">Transmembrane helix</keyword>
<organism evidence="3 4">
    <name type="scientific">Gloeothece verrucosa (strain PCC 7822)</name>
    <name type="common">Cyanothece sp. (strain PCC 7822)</name>
    <dbReference type="NCBI Taxonomy" id="497965"/>
    <lineage>
        <taxon>Bacteria</taxon>
        <taxon>Bacillati</taxon>
        <taxon>Cyanobacteriota</taxon>
        <taxon>Cyanophyceae</taxon>
        <taxon>Oscillatoriophycideae</taxon>
        <taxon>Chroococcales</taxon>
        <taxon>Aphanothecaceae</taxon>
        <taxon>Gloeothece</taxon>
        <taxon>Gloeothece verrucosa</taxon>
    </lineage>
</organism>
<dbReference type="KEGG" id="cyj:Cyan7822_0480"/>
<dbReference type="RefSeq" id="WP_013320633.1">
    <property type="nucleotide sequence ID" value="NC_014501.1"/>
</dbReference>
<dbReference type="Proteomes" id="UP000008206">
    <property type="component" value="Chromosome"/>
</dbReference>
<dbReference type="AlphaFoldDB" id="E0U7D6"/>
<reference evidence="4" key="1">
    <citation type="journal article" date="2011" name="MBio">
        <title>Novel metabolic attributes of the genus Cyanothece, comprising a group of unicellular nitrogen-fixing Cyanobacteria.</title>
        <authorList>
            <person name="Bandyopadhyay A."/>
            <person name="Elvitigala T."/>
            <person name="Welsh E."/>
            <person name="Stockel J."/>
            <person name="Liberton M."/>
            <person name="Min H."/>
            <person name="Sherman L.A."/>
            <person name="Pakrasi H.B."/>
        </authorList>
    </citation>
    <scope>NUCLEOTIDE SEQUENCE [LARGE SCALE GENOMIC DNA]</scope>
    <source>
        <strain evidence="4">PCC 7822</strain>
    </source>
</reference>
<feature type="region of interest" description="Disordered" evidence="1">
    <location>
        <begin position="89"/>
        <end position="121"/>
    </location>
</feature>
<feature type="compositionally biased region" description="Low complexity" evidence="1">
    <location>
        <begin position="24"/>
        <end position="37"/>
    </location>
</feature>
<dbReference type="HOGENOM" id="CLU_033522_0_0_3"/>